<dbReference type="PANTHER" id="PTHR42998">
    <property type="entry name" value="TYPE I RESTRICTION ENZYME HINDVIIP M PROTEIN-RELATED"/>
    <property type="match status" value="1"/>
</dbReference>
<evidence type="ECO:0000256" key="3">
    <source>
        <dbReference type="SAM" id="MobiDB-lite"/>
    </source>
</evidence>
<feature type="compositionally biased region" description="Basic and acidic residues" evidence="3">
    <location>
        <begin position="441"/>
        <end position="457"/>
    </location>
</feature>
<dbReference type="GO" id="GO:0003677">
    <property type="term" value="F:DNA binding"/>
    <property type="evidence" value="ECO:0007669"/>
    <property type="project" value="InterPro"/>
</dbReference>
<dbReference type="InterPro" id="IPR029063">
    <property type="entry name" value="SAM-dependent_MTases_sf"/>
</dbReference>
<evidence type="ECO:0000256" key="2">
    <source>
        <dbReference type="ARBA" id="ARBA00022747"/>
    </source>
</evidence>
<reference evidence="6" key="2">
    <citation type="journal article" date="2023" name="Microorganisms">
        <title>Genomic Characterization of Arcobacter butzleri Strains Isolated from Various Sources in Lithuania.</title>
        <authorList>
            <person name="Uljanovas D."/>
            <person name="Golz G."/>
            <person name="Fleischmann S."/>
            <person name="Kudirkiene E."/>
            <person name="Kasetiene N."/>
            <person name="Grineviciene A."/>
            <person name="Tamuleviciene E."/>
            <person name="Aksomaitiene J."/>
            <person name="Alter T."/>
            <person name="Malakauskas M."/>
        </authorList>
    </citation>
    <scope>NUCLEOTIDE SEQUENCE</scope>
    <source>
        <strain evidence="6">RCM39</strain>
    </source>
</reference>
<dbReference type="RefSeq" id="WP_301344573.1">
    <property type="nucleotide sequence ID" value="NZ_JAPZDB010000002.1"/>
</dbReference>
<keyword evidence="6" id="KW-0489">Methyltransferase</keyword>
<dbReference type="Proteomes" id="UP001171529">
    <property type="component" value="Unassembled WGS sequence"/>
</dbReference>
<dbReference type="GO" id="GO:0008170">
    <property type="term" value="F:N-methyltransferase activity"/>
    <property type="evidence" value="ECO:0007669"/>
    <property type="project" value="InterPro"/>
</dbReference>
<organism evidence="6 7">
    <name type="scientific">Aliarcobacter butzleri</name>
    <dbReference type="NCBI Taxonomy" id="28197"/>
    <lineage>
        <taxon>Bacteria</taxon>
        <taxon>Pseudomonadati</taxon>
        <taxon>Campylobacterota</taxon>
        <taxon>Epsilonproteobacteria</taxon>
        <taxon>Campylobacterales</taxon>
        <taxon>Arcobacteraceae</taxon>
        <taxon>Aliarcobacter</taxon>
    </lineage>
</organism>
<dbReference type="GO" id="GO:0009307">
    <property type="term" value="P:DNA restriction-modification system"/>
    <property type="evidence" value="ECO:0007669"/>
    <property type="project" value="UniProtKB-KW"/>
</dbReference>
<feature type="domain" description="DNA methylase adenine-specific" evidence="4">
    <location>
        <begin position="305"/>
        <end position="661"/>
    </location>
</feature>
<proteinExistence type="inferred from homology"/>
<dbReference type="SUPFAM" id="SSF53335">
    <property type="entry name" value="S-adenosyl-L-methionine-dependent methyltransferases"/>
    <property type="match status" value="1"/>
</dbReference>
<dbReference type="PRINTS" id="PR00507">
    <property type="entry name" value="N12N6MTFRASE"/>
</dbReference>
<dbReference type="AlphaFoldDB" id="A0AAW7PRC1"/>
<feature type="region of interest" description="Disordered" evidence="3">
    <location>
        <begin position="441"/>
        <end position="467"/>
    </location>
</feature>
<evidence type="ECO:0000259" key="4">
    <source>
        <dbReference type="Pfam" id="PF02384"/>
    </source>
</evidence>
<dbReference type="GO" id="GO:0032259">
    <property type="term" value="P:methylation"/>
    <property type="evidence" value="ECO:0007669"/>
    <property type="project" value="UniProtKB-KW"/>
</dbReference>
<dbReference type="InterPro" id="IPR003356">
    <property type="entry name" value="DNA_methylase_A-5"/>
</dbReference>
<dbReference type="PROSITE" id="PS00092">
    <property type="entry name" value="N6_MTASE"/>
    <property type="match status" value="1"/>
</dbReference>
<protein>
    <submittedName>
        <fullName evidence="6">N-6 DNA methylase</fullName>
    </submittedName>
</protein>
<evidence type="ECO:0000313" key="6">
    <source>
        <dbReference type="EMBL" id="MDN5063955.1"/>
    </source>
</evidence>
<feature type="domain" description="Type I restriction enzyme R protein N-terminal" evidence="5">
    <location>
        <begin position="39"/>
        <end position="153"/>
    </location>
</feature>
<gene>
    <name evidence="6" type="ORF">O8C91_07070</name>
</gene>
<evidence type="ECO:0000256" key="1">
    <source>
        <dbReference type="ARBA" id="ARBA00006594"/>
    </source>
</evidence>
<dbReference type="Pfam" id="PF02384">
    <property type="entry name" value="N6_Mtase"/>
    <property type="match status" value="1"/>
</dbReference>
<sequence>MQSSNLIELGIKNNLIKFDEEQKVITYLHQNKARNYQNPEEKVQAQTFLKLVLTYGYPVEHIKQFVSIQTGSETREADIIVFTDSSQKTPYIIVECKKQEISELEFKVAVDQAFSYATTELAKYVWTTSGIKDEYYEVPLVRPRERISIPDIPFYGSQEILEYKYVRGGKKDGKNYFDIETVAEDDLTKVFKQAHNALWAGGELNPSEAFDELDKLIFCKIWDERNTKRGEPYQFQVITIKDDEGKPAKIEVINQKLLERVKGLYEKGREKDPEVFKDNIRLNASKVRTVVGYLEKINLNKTDLDSKGRAFETFMGSFFRGDFGQYFTPRPIVKFIVDVLPILKDSFVLDTSCGSGGFLLHALDKVRKQADDAFMDEDGEIDKEDINDHFKYWHDFAEKNLYGIEINEQIARVAKMNMIIHDDGHTNVISCDGLLNIEPKKEKSNETDQEKEEREQFNKNTIQVKSGNKGFKPNHFDFIITNPPFGSTIKQTEKAYLHQYGFGMKESNWLDIKSNEDKKRESQSTEVLFIEQANRFLKDGGYLAIVIPDGILTNSSLQYVRDSIEELYRIVAVISMPQTAFSATGAGVKSSVMFLRKHSQKQTGKIKAYKTSLQSTILQELDFEKQIKGFESEKKEQIKELGKLHKDKKSEEYLSARDEISKKYNALIDNLKNEAFEKYQEEKAKKLQEIDYDIFMAIAEDIGYDAVGKPTGRNELEYIGNELSKFIAEIEQESKR</sequence>
<dbReference type="Gene3D" id="3.40.50.150">
    <property type="entry name" value="Vaccinia Virus protein VP39"/>
    <property type="match status" value="1"/>
</dbReference>
<accession>A0AAW7PRC1</accession>
<reference evidence="6" key="1">
    <citation type="submission" date="2022-12" db="EMBL/GenBank/DDBJ databases">
        <authorList>
            <person name="Uljanovas D."/>
        </authorList>
    </citation>
    <scope>NUCLEOTIDE SEQUENCE</scope>
    <source>
        <strain evidence="6">RCM39</strain>
    </source>
</reference>
<keyword evidence="2" id="KW-0680">Restriction system</keyword>
<comment type="caution">
    <text evidence="6">The sequence shown here is derived from an EMBL/GenBank/DDBJ whole genome shotgun (WGS) entry which is preliminary data.</text>
</comment>
<dbReference type="EMBL" id="JAPZDC010000004">
    <property type="protein sequence ID" value="MDN5063955.1"/>
    <property type="molecule type" value="Genomic_DNA"/>
</dbReference>
<dbReference type="PANTHER" id="PTHR42998:SF1">
    <property type="entry name" value="TYPE I RESTRICTION ENZYME HINDI METHYLASE SUBUNIT"/>
    <property type="match status" value="1"/>
</dbReference>
<dbReference type="InterPro" id="IPR029464">
    <property type="entry name" value="HSDR_N"/>
</dbReference>
<evidence type="ECO:0000259" key="5">
    <source>
        <dbReference type="Pfam" id="PF13588"/>
    </source>
</evidence>
<evidence type="ECO:0000313" key="7">
    <source>
        <dbReference type="Proteomes" id="UP001171529"/>
    </source>
</evidence>
<keyword evidence="6" id="KW-0808">Transferase</keyword>
<dbReference type="InterPro" id="IPR002052">
    <property type="entry name" value="DNA_methylase_N6_adenine_CS"/>
</dbReference>
<dbReference type="InterPro" id="IPR052916">
    <property type="entry name" value="Type-I_RE_MTase_Subunit"/>
</dbReference>
<dbReference type="Pfam" id="PF13588">
    <property type="entry name" value="HSDR_N_2"/>
    <property type="match status" value="1"/>
</dbReference>
<comment type="similarity">
    <text evidence="1">Belongs to the N(4)/N(6)-methyltransferase family.</text>
</comment>
<name>A0AAW7PRC1_9BACT</name>